<evidence type="ECO:0000313" key="7">
    <source>
        <dbReference type="Proteomes" id="UP000015347"/>
    </source>
</evidence>
<dbReference type="PANTHER" id="PTHR47506:SF6">
    <property type="entry name" value="HTH-TYPE TRANSCRIPTIONAL REPRESSOR NEMR"/>
    <property type="match status" value="1"/>
</dbReference>
<organism evidence="6 7">
    <name type="scientific">Salipiger mucosus DSM 16094</name>
    <dbReference type="NCBI Taxonomy" id="1123237"/>
    <lineage>
        <taxon>Bacteria</taxon>
        <taxon>Pseudomonadati</taxon>
        <taxon>Pseudomonadota</taxon>
        <taxon>Alphaproteobacteria</taxon>
        <taxon>Rhodobacterales</taxon>
        <taxon>Roseobacteraceae</taxon>
        <taxon>Salipiger</taxon>
    </lineage>
</organism>
<evidence type="ECO:0000256" key="3">
    <source>
        <dbReference type="ARBA" id="ARBA00023163"/>
    </source>
</evidence>
<name>S9QX29_9RHOB</name>
<dbReference type="Gene3D" id="1.10.357.10">
    <property type="entry name" value="Tetracycline Repressor, domain 2"/>
    <property type="match status" value="1"/>
</dbReference>
<keyword evidence="1" id="KW-0805">Transcription regulation</keyword>
<evidence type="ECO:0000256" key="4">
    <source>
        <dbReference type="PROSITE-ProRule" id="PRU00335"/>
    </source>
</evidence>
<feature type="domain" description="HTH tetR-type" evidence="5">
    <location>
        <begin position="8"/>
        <end position="68"/>
    </location>
</feature>
<dbReference type="RefSeq" id="WP_020038301.1">
    <property type="nucleotide sequence ID" value="NZ_KE557274.1"/>
</dbReference>
<comment type="caution">
    <text evidence="6">The sequence shown here is derived from an EMBL/GenBank/DDBJ whole genome shotgun (WGS) entry which is preliminary data.</text>
</comment>
<dbReference type="InterPro" id="IPR009057">
    <property type="entry name" value="Homeodomain-like_sf"/>
</dbReference>
<dbReference type="HOGENOM" id="CLU_097922_0_0_5"/>
<dbReference type="Proteomes" id="UP000015347">
    <property type="component" value="Unassembled WGS sequence"/>
</dbReference>
<evidence type="ECO:0000313" key="6">
    <source>
        <dbReference type="EMBL" id="EPX84107.1"/>
    </source>
</evidence>
<dbReference type="eggNOG" id="COG1309">
    <property type="taxonomic scope" value="Bacteria"/>
</dbReference>
<accession>S9QX29</accession>
<dbReference type="SUPFAM" id="SSF46689">
    <property type="entry name" value="Homeodomain-like"/>
    <property type="match status" value="1"/>
</dbReference>
<gene>
    <name evidence="6" type="ORF">Salmuc_01882</name>
</gene>
<evidence type="ECO:0000256" key="1">
    <source>
        <dbReference type="ARBA" id="ARBA00023015"/>
    </source>
</evidence>
<dbReference type="STRING" id="1123237.Salmuc_01882"/>
<dbReference type="EMBL" id="APVH01000013">
    <property type="protein sequence ID" value="EPX84107.1"/>
    <property type="molecule type" value="Genomic_DNA"/>
</dbReference>
<protein>
    <submittedName>
        <fullName evidence="6">Transcriptional regulator TetR family protein</fullName>
    </submittedName>
</protein>
<keyword evidence="2 4" id="KW-0238">DNA-binding</keyword>
<dbReference type="PRINTS" id="PR00455">
    <property type="entry name" value="HTHTETR"/>
</dbReference>
<keyword evidence="3" id="KW-0804">Transcription</keyword>
<dbReference type="AlphaFoldDB" id="S9QX29"/>
<dbReference type="GO" id="GO:0003677">
    <property type="term" value="F:DNA binding"/>
    <property type="evidence" value="ECO:0007669"/>
    <property type="project" value="UniProtKB-UniRule"/>
</dbReference>
<evidence type="ECO:0000256" key="2">
    <source>
        <dbReference type="ARBA" id="ARBA00023125"/>
    </source>
</evidence>
<reference evidence="7" key="1">
    <citation type="journal article" date="2014" name="Stand. Genomic Sci.">
        <title>Genome sequence of the exopolysaccharide-producing Salipiger mucosus type strain (DSM 16094(T)), a moderately halophilic member of the Roseobacter clade.</title>
        <authorList>
            <person name="Riedel T."/>
            <person name="Spring S."/>
            <person name="Fiebig A."/>
            <person name="Petersen J."/>
            <person name="Kyrpides N.C."/>
            <person name="Goker M."/>
            <person name="Klenk H.P."/>
        </authorList>
    </citation>
    <scope>NUCLEOTIDE SEQUENCE [LARGE SCALE GENOMIC DNA]</scope>
    <source>
        <strain evidence="7">DSM 16094</strain>
    </source>
</reference>
<dbReference type="InterPro" id="IPR001647">
    <property type="entry name" value="HTH_TetR"/>
</dbReference>
<dbReference type="Pfam" id="PF00440">
    <property type="entry name" value="TetR_N"/>
    <property type="match status" value="1"/>
</dbReference>
<sequence length="192" mass="20611">MSKKMPKAERRAQLLETARIMVRENGTDALSLGALADRAGVSKPITYNHFETRSGLMIELYRQINERQVRATEAALAEAPPELGGIAHLLAQAYMDCHEAVGPEFHAIGGALKGDAQMEAYQREMVDGHVALYADALGPLAGLSEAEIGRRCIAIIGAADALSDAMIRERISKADAVSDLASLITAWLRPSG</sequence>
<evidence type="ECO:0000259" key="5">
    <source>
        <dbReference type="PROSITE" id="PS50977"/>
    </source>
</evidence>
<feature type="DNA-binding region" description="H-T-H motif" evidence="4">
    <location>
        <begin position="31"/>
        <end position="50"/>
    </location>
</feature>
<dbReference type="PROSITE" id="PS50977">
    <property type="entry name" value="HTH_TETR_2"/>
    <property type="match status" value="1"/>
</dbReference>
<proteinExistence type="predicted"/>
<dbReference type="PANTHER" id="PTHR47506">
    <property type="entry name" value="TRANSCRIPTIONAL REGULATORY PROTEIN"/>
    <property type="match status" value="1"/>
</dbReference>
<keyword evidence="7" id="KW-1185">Reference proteome</keyword>